<dbReference type="EMBL" id="RCHT01000001">
    <property type="protein sequence ID" value="RLL14485.1"/>
    <property type="molecule type" value="Genomic_DNA"/>
</dbReference>
<proteinExistence type="inferred from homology"/>
<accession>A0A498CQF3</accession>
<dbReference type="Gene3D" id="3.10.290.10">
    <property type="entry name" value="RNA-binding S4 domain"/>
    <property type="match status" value="1"/>
</dbReference>
<evidence type="ECO:0000256" key="2">
    <source>
        <dbReference type="ARBA" id="ARBA00010876"/>
    </source>
</evidence>
<dbReference type="CDD" id="cd00165">
    <property type="entry name" value="S4"/>
    <property type="match status" value="1"/>
</dbReference>
<evidence type="ECO:0000256" key="6">
    <source>
        <dbReference type="PROSITE-ProRule" id="PRU00182"/>
    </source>
</evidence>
<feature type="domain" description="RNA-binding S4" evidence="7">
    <location>
        <begin position="13"/>
        <end position="74"/>
    </location>
</feature>
<dbReference type="GO" id="GO:0000455">
    <property type="term" value="P:enzyme-directed rRNA pseudouridine synthesis"/>
    <property type="evidence" value="ECO:0007669"/>
    <property type="project" value="UniProtKB-ARBA"/>
</dbReference>
<dbReference type="Gene3D" id="3.30.2350.10">
    <property type="entry name" value="Pseudouridine synthase"/>
    <property type="match status" value="1"/>
</dbReference>
<dbReference type="InterPro" id="IPR006145">
    <property type="entry name" value="PsdUridine_synth_RsuA/RluA"/>
</dbReference>
<dbReference type="Proteomes" id="UP000276301">
    <property type="component" value="Unassembled WGS sequence"/>
</dbReference>
<keyword evidence="6" id="KW-0694">RNA-binding</keyword>
<evidence type="ECO:0000256" key="5">
    <source>
        <dbReference type="ARBA" id="ARBA00033164"/>
    </source>
</evidence>
<evidence type="ECO:0000256" key="3">
    <source>
        <dbReference type="ARBA" id="ARBA00023235"/>
    </source>
</evidence>
<dbReference type="CDD" id="cd02869">
    <property type="entry name" value="PseudoU_synth_RluA_like"/>
    <property type="match status" value="1"/>
</dbReference>
<organism evidence="8 9">
    <name type="scientific">Anaerotruncus massiliensis</name>
    <name type="common">ex Liu et al. 2021</name>
    <dbReference type="NCBI Taxonomy" id="2321404"/>
    <lineage>
        <taxon>Bacteria</taxon>
        <taxon>Bacillati</taxon>
        <taxon>Bacillota</taxon>
        <taxon>Clostridia</taxon>
        <taxon>Eubacteriales</taxon>
        <taxon>Oscillospiraceae</taxon>
        <taxon>Anaerotruncus</taxon>
    </lineage>
</organism>
<dbReference type="SMART" id="SM00363">
    <property type="entry name" value="S4"/>
    <property type="match status" value="1"/>
</dbReference>
<dbReference type="Pfam" id="PF00849">
    <property type="entry name" value="PseudoU_synth_2"/>
    <property type="match status" value="1"/>
</dbReference>
<dbReference type="GO" id="GO:0003723">
    <property type="term" value="F:RNA binding"/>
    <property type="evidence" value="ECO:0007669"/>
    <property type="project" value="UniProtKB-KW"/>
</dbReference>
<name>A0A498CQF3_9FIRM</name>
<dbReference type="GO" id="GO:0120159">
    <property type="term" value="F:rRNA pseudouridine synthase activity"/>
    <property type="evidence" value="ECO:0007669"/>
    <property type="project" value="UniProtKB-ARBA"/>
</dbReference>
<gene>
    <name evidence="8" type="ORF">D4A47_00430</name>
</gene>
<dbReference type="SUPFAM" id="SSF55120">
    <property type="entry name" value="Pseudouridine synthase"/>
    <property type="match status" value="1"/>
</dbReference>
<dbReference type="PANTHER" id="PTHR21600">
    <property type="entry name" value="MITOCHONDRIAL RNA PSEUDOURIDINE SYNTHASE"/>
    <property type="match status" value="1"/>
</dbReference>
<dbReference type="PROSITE" id="PS50889">
    <property type="entry name" value="S4"/>
    <property type="match status" value="1"/>
</dbReference>
<comment type="catalytic activity">
    <reaction evidence="1">
        <text>a uridine in RNA = a pseudouridine in RNA</text>
        <dbReference type="Rhea" id="RHEA:48348"/>
        <dbReference type="Rhea" id="RHEA-COMP:12068"/>
        <dbReference type="Rhea" id="RHEA-COMP:12069"/>
        <dbReference type="ChEBI" id="CHEBI:65314"/>
        <dbReference type="ChEBI" id="CHEBI:65315"/>
    </reaction>
</comment>
<dbReference type="InterPro" id="IPR050188">
    <property type="entry name" value="RluA_PseudoU_synthase"/>
</dbReference>
<evidence type="ECO:0000313" key="8">
    <source>
        <dbReference type="EMBL" id="RLL14485.1"/>
    </source>
</evidence>
<keyword evidence="3" id="KW-0413">Isomerase</keyword>
<dbReference type="RefSeq" id="WP_121585593.1">
    <property type="nucleotide sequence ID" value="NZ_RCHT01000001.1"/>
</dbReference>
<evidence type="ECO:0000256" key="4">
    <source>
        <dbReference type="ARBA" id="ARBA00031870"/>
    </source>
</evidence>
<evidence type="ECO:0000259" key="7">
    <source>
        <dbReference type="SMART" id="SM00363"/>
    </source>
</evidence>
<dbReference type="InterPro" id="IPR020103">
    <property type="entry name" value="PsdUridine_synth_cat_dom_sf"/>
</dbReference>
<comment type="caution">
    <text evidence="8">The sequence shown here is derived from an EMBL/GenBank/DDBJ whole genome shotgun (WGS) entry which is preliminary data.</text>
</comment>
<protein>
    <recommendedName>
        <fullName evidence="4">RNA pseudouridylate synthase</fullName>
    </recommendedName>
    <alternativeName>
        <fullName evidence="5">RNA-uridine isomerase</fullName>
    </alternativeName>
</protein>
<evidence type="ECO:0000256" key="1">
    <source>
        <dbReference type="ARBA" id="ARBA00000073"/>
    </source>
</evidence>
<dbReference type="PANTHER" id="PTHR21600:SF83">
    <property type="entry name" value="PSEUDOURIDYLATE SYNTHASE RPUSD4, MITOCHONDRIAL"/>
    <property type="match status" value="1"/>
</dbReference>
<reference evidence="8 9" key="1">
    <citation type="submission" date="2018-10" db="EMBL/GenBank/DDBJ databases">
        <title>Anaerotruncus faecis sp. nov., isolated from human feces.</title>
        <authorList>
            <person name="Wang Y.-J."/>
        </authorList>
    </citation>
    <scope>NUCLEOTIDE SEQUENCE [LARGE SCALE GENOMIC DNA]</scope>
    <source>
        <strain evidence="8 9">22A2-44</strain>
    </source>
</reference>
<dbReference type="SUPFAM" id="SSF55174">
    <property type="entry name" value="Alpha-L RNA-binding motif"/>
    <property type="match status" value="1"/>
</dbReference>
<comment type="similarity">
    <text evidence="2">Belongs to the pseudouridine synthase RluA family.</text>
</comment>
<dbReference type="InterPro" id="IPR036986">
    <property type="entry name" value="S4_RNA-bd_sf"/>
</dbReference>
<sequence length="321" mass="36014">MREFVINQNDAGQRVDKFVTKAVPLLPQALLYKSIRTKRIKLNGKRCEISTRLCEGDRLSLYLNDEFFGGAPGAPAFLSVPPTVDVLYEDENILLADKRPGLLVHEDEGGQTDTLINRILHYLYQKGEYDPARENSFTPALCNRIDRNTGGIVIAAKNAPALRVLNEKIKARELQKLYLCVVHGTMPRRSDTLKGFLVKDSAANTVTVCDHPVPGGRTILTHYRVLGENGRFSLLEVDLLTGRTHQIRAHLASIGHPLLGDAKYGRNRDNHGTGYQFQALYSYKLTFRFQGGAGPLDYLNGRSFEAKKVWFRDEFLSGKLL</sequence>
<dbReference type="AlphaFoldDB" id="A0A498CQF3"/>
<dbReference type="InterPro" id="IPR002942">
    <property type="entry name" value="S4_RNA-bd"/>
</dbReference>
<keyword evidence="9" id="KW-1185">Reference proteome</keyword>
<evidence type="ECO:0000313" key="9">
    <source>
        <dbReference type="Proteomes" id="UP000276301"/>
    </source>
</evidence>